<evidence type="ECO:0000256" key="9">
    <source>
        <dbReference type="SAM" id="MobiDB-lite"/>
    </source>
</evidence>
<keyword evidence="5" id="KW-0862">Zinc</keyword>
<reference evidence="11" key="1">
    <citation type="submission" date="2014-12" db="EMBL/GenBank/DDBJ databases">
        <title>Genome Sequence of Valsa Canker Pathogens Uncovers a Specific Adaption of Colonization on Woody Bark.</title>
        <authorList>
            <person name="Yin Z."/>
            <person name="Liu H."/>
            <person name="Gao X."/>
            <person name="Li Z."/>
            <person name="Song N."/>
            <person name="Ke X."/>
            <person name="Dai Q."/>
            <person name="Wu Y."/>
            <person name="Sun Y."/>
            <person name="Xu J.-R."/>
            <person name="Kang Z.K."/>
            <person name="Wang L."/>
            <person name="Huang L."/>
        </authorList>
    </citation>
    <scope>NUCLEOTIDE SEQUENCE [LARGE SCALE GENOMIC DNA]</scope>
    <source>
        <strain evidence="11">03-8</strain>
    </source>
</reference>
<evidence type="ECO:0000256" key="2">
    <source>
        <dbReference type="ARBA" id="ARBA00022723"/>
    </source>
</evidence>
<evidence type="ECO:0000256" key="1">
    <source>
        <dbReference type="ARBA" id="ARBA00004123"/>
    </source>
</evidence>
<dbReference type="PROSITE" id="PS51804">
    <property type="entry name" value="ZF_C2HC_LYAR"/>
    <property type="match status" value="2"/>
</dbReference>
<feature type="compositionally biased region" description="Basic and acidic residues" evidence="9">
    <location>
        <begin position="193"/>
        <end position="207"/>
    </location>
</feature>
<feature type="compositionally biased region" description="Polar residues" evidence="9">
    <location>
        <begin position="295"/>
        <end position="308"/>
    </location>
</feature>
<dbReference type="PANTHER" id="PTHR13100:SF10">
    <property type="entry name" value="CELL GROWTH-REGULATING NUCLEOLAR PROTEIN"/>
    <property type="match status" value="1"/>
</dbReference>
<comment type="similarity">
    <text evidence="7">Belongs to the UPF0743 family.</text>
</comment>
<evidence type="ECO:0000256" key="3">
    <source>
        <dbReference type="ARBA" id="ARBA00022737"/>
    </source>
</evidence>
<evidence type="ECO:0000256" key="4">
    <source>
        <dbReference type="ARBA" id="ARBA00022771"/>
    </source>
</evidence>
<accession>A0A194VQN8</accession>
<dbReference type="GO" id="GO:0003677">
    <property type="term" value="F:DNA binding"/>
    <property type="evidence" value="ECO:0007669"/>
    <property type="project" value="InterPro"/>
</dbReference>
<proteinExistence type="inferred from homology"/>
<dbReference type="GO" id="GO:0000122">
    <property type="term" value="P:negative regulation of transcription by RNA polymerase II"/>
    <property type="evidence" value="ECO:0007669"/>
    <property type="project" value="TreeGrafter"/>
</dbReference>
<dbReference type="SUPFAM" id="SSF57667">
    <property type="entry name" value="beta-beta-alpha zinc fingers"/>
    <property type="match status" value="2"/>
</dbReference>
<evidence type="ECO:0000256" key="6">
    <source>
        <dbReference type="ARBA" id="ARBA00023242"/>
    </source>
</evidence>
<comment type="subcellular location">
    <subcellularLocation>
        <location evidence="1">Nucleus</location>
    </subcellularLocation>
</comment>
<sequence length="439" mass="48236">MVSFQCESCGDVLTKKKLDPHRNRCRGATFTCIDCMVHFYGTDYRSHTSCMTEDQKYQGALYKSKKAKTTANSTPSAQKDMAHAAYVEDVVDHEGWGCASAAPPHAPSPPPANGGVNVFDYQVKATPSASTIALPQVVAPPEPTVESTELVRYEPKRATDEDIDADMMADDEGLVQYGSGPVSVGSNAFETPAPKKDRKKADKEVKKDKKRKRLHVDTNDLDMPDADADAPVAHSGLTGGLNRMMASRPNAFPPSPDYSGSGGEVVEHPATPLKKSKHSKHHHKSSRPESGIFNGITSLLTNGNAKSTTKSKKRKHASTSPTTTKKRHSHHGKHLEGSKEVKMLEYTGESKESREDKDESGAVVVFKPRADLFLSLINKGPESDRGYSVHRALKRFHRERSDTGHALGKSQEEKELFRSLRVRRNDRGEIVLFCISESD</sequence>
<dbReference type="Proteomes" id="UP000078559">
    <property type="component" value="Chromosome 2"/>
</dbReference>
<evidence type="ECO:0000259" key="10">
    <source>
        <dbReference type="Pfam" id="PF08790"/>
    </source>
</evidence>
<keyword evidence="2" id="KW-0479">Metal-binding</keyword>
<evidence type="ECO:0000256" key="8">
    <source>
        <dbReference type="PROSITE-ProRule" id="PRU01145"/>
    </source>
</evidence>
<dbReference type="Gene3D" id="3.30.1490.490">
    <property type="match status" value="1"/>
</dbReference>
<evidence type="ECO:0000256" key="5">
    <source>
        <dbReference type="ARBA" id="ARBA00022833"/>
    </source>
</evidence>
<dbReference type="EMBL" id="CM003099">
    <property type="protein sequence ID" value="KUI66501.1"/>
    <property type="molecule type" value="Genomic_DNA"/>
</dbReference>
<feature type="domain" description="Zinc finger C2H2 LYAR-type" evidence="10">
    <location>
        <begin position="30"/>
        <end position="57"/>
    </location>
</feature>
<dbReference type="GO" id="GO:0005730">
    <property type="term" value="C:nucleolus"/>
    <property type="evidence" value="ECO:0007669"/>
    <property type="project" value="TreeGrafter"/>
</dbReference>
<dbReference type="InterPro" id="IPR039999">
    <property type="entry name" value="LYAR"/>
</dbReference>
<keyword evidence="6" id="KW-0539">Nucleus</keyword>
<feature type="compositionally biased region" description="Basic and acidic residues" evidence="9">
    <location>
        <begin position="334"/>
        <end position="360"/>
    </location>
</feature>
<evidence type="ECO:0000313" key="11">
    <source>
        <dbReference type="EMBL" id="KUI66501.1"/>
    </source>
</evidence>
<evidence type="ECO:0000256" key="7">
    <source>
        <dbReference type="ARBA" id="ARBA00061084"/>
    </source>
</evidence>
<dbReference type="InterPro" id="IPR036236">
    <property type="entry name" value="Znf_C2H2_sf"/>
</dbReference>
<name>A0A194VQN8_CYTMA</name>
<feature type="region of interest" description="Disordered" evidence="9">
    <location>
        <begin position="180"/>
        <end position="360"/>
    </location>
</feature>
<dbReference type="InterPro" id="IPR014898">
    <property type="entry name" value="Znf_C2H2_LYAR"/>
</dbReference>
<keyword evidence="12" id="KW-1185">Reference proteome</keyword>
<feature type="compositionally biased region" description="Acidic residues" evidence="9">
    <location>
        <begin position="219"/>
        <end position="228"/>
    </location>
</feature>
<feature type="compositionally biased region" description="Basic residues" evidence="9">
    <location>
        <begin position="274"/>
        <end position="285"/>
    </location>
</feature>
<dbReference type="Pfam" id="PF08790">
    <property type="entry name" value="zf-LYAR"/>
    <property type="match status" value="1"/>
</dbReference>
<dbReference type="FunFam" id="3.30.1490.490:FF:000001">
    <property type="entry name" value="cell growth-regulating nucleolar protein-like"/>
    <property type="match status" value="1"/>
</dbReference>
<feature type="compositionally biased region" description="Basic residues" evidence="9">
    <location>
        <begin position="324"/>
        <end position="333"/>
    </location>
</feature>
<keyword evidence="4 8" id="KW-0863">Zinc-finger</keyword>
<dbReference type="PANTHER" id="PTHR13100">
    <property type="entry name" value="CELL GROWTH-REGULATING NUCLEOLAR PROTEIN LYAR"/>
    <property type="match status" value="1"/>
</dbReference>
<organism evidence="11 12">
    <name type="scientific">Cytospora mali</name>
    <name type="common">Apple Valsa canker fungus</name>
    <name type="synonym">Valsa mali</name>
    <dbReference type="NCBI Taxonomy" id="578113"/>
    <lineage>
        <taxon>Eukaryota</taxon>
        <taxon>Fungi</taxon>
        <taxon>Dikarya</taxon>
        <taxon>Ascomycota</taxon>
        <taxon>Pezizomycotina</taxon>
        <taxon>Sordariomycetes</taxon>
        <taxon>Sordariomycetidae</taxon>
        <taxon>Diaporthales</taxon>
        <taxon>Cytosporaceae</taxon>
        <taxon>Cytospora</taxon>
    </lineage>
</organism>
<gene>
    <name evidence="11" type="ORF">VM1G_01993</name>
</gene>
<dbReference type="OrthoDB" id="21474at2759"/>
<dbReference type="GO" id="GO:0008270">
    <property type="term" value="F:zinc ion binding"/>
    <property type="evidence" value="ECO:0007669"/>
    <property type="project" value="UniProtKB-KW"/>
</dbReference>
<keyword evidence="3" id="KW-0677">Repeat</keyword>
<dbReference type="AlphaFoldDB" id="A0A194VQN8"/>
<dbReference type="SMR" id="A0A194VQN8"/>
<evidence type="ECO:0000313" key="12">
    <source>
        <dbReference type="Proteomes" id="UP000078559"/>
    </source>
</evidence>
<dbReference type="GO" id="GO:0006364">
    <property type="term" value="P:rRNA processing"/>
    <property type="evidence" value="ECO:0007669"/>
    <property type="project" value="TreeGrafter"/>
</dbReference>
<protein>
    <recommendedName>
        <fullName evidence="10">Zinc finger C2H2 LYAR-type domain-containing protein</fullName>
    </recommendedName>
</protein>